<feature type="region of interest" description="Disordered" evidence="1">
    <location>
        <begin position="1"/>
        <end position="20"/>
    </location>
</feature>
<evidence type="ECO:0000313" key="4">
    <source>
        <dbReference type="Proteomes" id="UP000663760"/>
    </source>
</evidence>
<proteinExistence type="predicted"/>
<evidence type="ECO:0000313" key="2">
    <source>
        <dbReference type="EMBL" id="CAA2627048.1"/>
    </source>
</evidence>
<feature type="region of interest" description="Disordered" evidence="1">
    <location>
        <begin position="30"/>
        <end position="69"/>
    </location>
</feature>
<name>A0A7I8J7X5_SPIIN</name>
<dbReference type="AlphaFoldDB" id="A0A7I8J7X5"/>
<gene>
    <name evidence="2" type="ORF">SI7747_09012727</name>
    <name evidence="3" type="ORF">SI8410_09013795</name>
</gene>
<sequence>MTKRGAEKMRPVQGQPPGRSLDWKYMSMVAAPPMDSPKRKAGRSSKGLLRRVWRKKDSEAAATPSISPR</sequence>
<protein>
    <submittedName>
        <fullName evidence="2">Uncharacterized protein</fullName>
    </submittedName>
</protein>
<feature type="compositionally biased region" description="Basic residues" evidence="1">
    <location>
        <begin position="39"/>
        <end position="54"/>
    </location>
</feature>
<feature type="compositionally biased region" description="Basic and acidic residues" evidence="1">
    <location>
        <begin position="1"/>
        <end position="10"/>
    </location>
</feature>
<accession>A0A7I8J7X5</accession>
<dbReference type="Proteomes" id="UP000663760">
    <property type="component" value="Chromosome 9"/>
</dbReference>
<dbReference type="EMBL" id="LR743596">
    <property type="protein sequence ID" value="CAA2627048.1"/>
    <property type="molecule type" value="Genomic_DNA"/>
</dbReference>
<evidence type="ECO:0000313" key="3">
    <source>
        <dbReference type="EMBL" id="CAA7403117.1"/>
    </source>
</evidence>
<evidence type="ECO:0000256" key="1">
    <source>
        <dbReference type="SAM" id="MobiDB-lite"/>
    </source>
</evidence>
<organism evidence="2">
    <name type="scientific">Spirodela intermedia</name>
    <name type="common">Intermediate duckweed</name>
    <dbReference type="NCBI Taxonomy" id="51605"/>
    <lineage>
        <taxon>Eukaryota</taxon>
        <taxon>Viridiplantae</taxon>
        <taxon>Streptophyta</taxon>
        <taxon>Embryophyta</taxon>
        <taxon>Tracheophyta</taxon>
        <taxon>Spermatophyta</taxon>
        <taxon>Magnoliopsida</taxon>
        <taxon>Liliopsida</taxon>
        <taxon>Araceae</taxon>
        <taxon>Lemnoideae</taxon>
        <taxon>Spirodela</taxon>
    </lineage>
</organism>
<dbReference type="EMBL" id="LR746272">
    <property type="protein sequence ID" value="CAA7403117.1"/>
    <property type="molecule type" value="Genomic_DNA"/>
</dbReference>
<keyword evidence="4" id="KW-1185">Reference proteome</keyword>
<reference evidence="2" key="1">
    <citation type="submission" date="2019-12" db="EMBL/GenBank/DDBJ databases">
        <authorList>
            <person name="Scholz U."/>
            <person name="Mascher M."/>
            <person name="Fiebig A."/>
        </authorList>
    </citation>
    <scope>NUCLEOTIDE SEQUENCE</scope>
</reference>